<proteinExistence type="predicted"/>
<dbReference type="RefSeq" id="WP_127804753.1">
    <property type="nucleotide sequence ID" value="NZ_SACY01000004.1"/>
</dbReference>
<sequence length="148" mass="17802">MEIIKKHPEYFRIIEQNQVIEVTVLEPVNFKKWATLLCYSIFLEYPKINQGGSDYDFVKDIICICNRNKWNKKELIFSVYNRYYLLNIKRHDFTEGTLSTLFEFDFYEILISGRLPLGFPFIPRFDSQNNLFLNLPVRLRKNLTTYIP</sequence>
<comment type="caution">
    <text evidence="1">The sequence shown here is derived from an EMBL/GenBank/DDBJ whole genome shotgun (WGS) entry which is preliminary data.</text>
</comment>
<name>A0A437PPF6_9BACT</name>
<dbReference type="AlphaFoldDB" id="A0A437PPF6"/>
<dbReference type="EMBL" id="SACY01000004">
    <property type="protein sequence ID" value="RVU24153.1"/>
    <property type="molecule type" value="Genomic_DNA"/>
</dbReference>
<reference evidence="1 2" key="1">
    <citation type="submission" date="2019-01" db="EMBL/GenBank/DDBJ databases">
        <authorList>
            <person name="Chen W.-M."/>
        </authorList>
    </citation>
    <scope>NUCLEOTIDE SEQUENCE [LARGE SCALE GENOMIC DNA]</scope>
    <source>
        <strain evidence="1 2">FSY-15</strain>
    </source>
</reference>
<protein>
    <submittedName>
        <fullName evidence="1">Uncharacterized protein</fullName>
    </submittedName>
</protein>
<evidence type="ECO:0000313" key="2">
    <source>
        <dbReference type="Proteomes" id="UP000282832"/>
    </source>
</evidence>
<organism evidence="1 2">
    <name type="scientific">Sandaracinomonas limnophila</name>
    <dbReference type="NCBI Taxonomy" id="1862386"/>
    <lineage>
        <taxon>Bacteria</taxon>
        <taxon>Pseudomonadati</taxon>
        <taxon>Bacteroidota</taxon>
        <taxon>Cytophagia</taxon>
        <taxon>Cytophagales</taxon>
        <taxon>Flectobacillaceae</taxon>
        <taxon>Sandaracinomonas</taxon>
    </lineage>
</organism>
<keyword evidence="2" id="KW-1185">Reference proteome</keyword>
<gene>
    <name evidence="1" type="ORF">EOJ36_09515</name>
</gene>
<accession>A0A437PPF6</accession>
<evidence type="ECO:0000313" key="1">
    <source>
        <dbReference type="EMBL" id="RVU24153.1"/>
    </source>
</evidence>
<dbReference type="Proteomes" id="UP000282832">
    <property type="component" value="Unassembled WGS sequence"/>
</dbReference>